<dbReference type="AlphaFoldDB" id="A0A7R7ID84"/>
<dbReference type="Proteomes" id="UP000595897">
    <property type="component" value="Chromosome"/>
</dbReference>
<dbReference type="InterPro" id="IPR045751">
    <property type="entry name" value="DUF6179"/>
</dbReference>
<evidence type="ECO:0000313" key="1">
    <source>
        <dbReference type="EMBL" id="BCN30651.1"/>
    </source>
</evidence>
<reference evidence="1 2" key="1">
    <citation type="submission" date="2020-11" db="EMBL/GenBank/DDBJ databases">
        <title>Draft genome sequencing of a Lachnospiraceae strain isolated from anoxic soil subjected to BSD treatment.</title>
        <authorList>
            <person name="Uek A."/>
            <person name="Tonouchi A."/>
        </authorList>
    </citation>
    <scope>NUCLEOTIDE SEQUENCE [LARGE SCALE GENOMIC DNA]</scope>
    <source>
        <strain evidence="1 2">TB5</strain>
    </source>
</reference>
<dbReference type="KEGG" id="ahb:bsdtb5_19460"/>
<accession>A0A7R7ID84</accession>
<proteinExistence type="predicted"/>
<gene>
    <name evidence="1" type="ORF">bsdtb5_19460</name>
</gene>
<dbReference type="RefSeq" id="WP_271715855.1">
    <property type="nucleotide sequence ID" value="NZ_AP024169.1"/>
</dbReference>
<protein>
    <submittedName>
        <fullName evidence="1">Uncharacterized protein</fullName>
    </submittedName>
</protein>
<sequence>MTNYALEEILPLLEENIRKYTSNESTSVRNDTAKRLLRSILYCLDDKAFNHTDETLNELVTNDLNINEVYHNALKTKKEKIIYTKRLYDHIMDNFYYVNNRCYLETIRKGFPCFFERYDIQYDAENHILTLDYPLYQEVTGLCGIDLIYEYLSRIQIEQELMSHFEQSKVKDMLYSFDEDYQELIYNLCKVVLRCALGLSMINKDIYKLVFSEDDLKYLTSILSDKSQVELESLLNNELERVLKTLEIDSDIYYQYFRSDLHDFSVEILNALKYKHLEQVFPSRIKQYEKNISTYQDGIQMNDEELRKLIDEVRECRYISDKLSLVNEHIHSLSDLKELLSEAFFTGEYLEVFWLLQEAELKFLYDEISERLQFSKELEEWENEFILFYQSKFNVIR</sequence>
<dbReference type="Pfam" id="PF19677">
    <property type="entry name" value="DUF6179"/>
    <property type="match status" value="1"/>
</dbReference>
<name>A0A7R7ID84_9FIRM</name>
<organism evidence="1 2">
    <name type="scientific">Anaeromicropila herbilytica</name>
    <dbReference type="NCBI Taxonomy" id="2785025"/>
    <lineage>
        <taxon>Bacteria</taxon>
        <taxon>Bacillati</taxon>
        <taxon>Bacillota</taxon>
        <taxon>Clostridia</taxon>
        <taxon>Lachnospirales</taxon>
        <taxon>Lachnospiraceae</taxon>
        <taxon>Anaeromicropila</taxon>
    </lineage>
</organism>
<evidence type="ECO:0000313" key="2">
    <source>
        <dbReference type="Proteomes" id="UP000595897"/>
    </source>
</evidence>
<dbReference type="EMBL" id="AP024169">
    <property type="protein sequence ID" value="BCN30651.1"/>
    <property type="molecule type" value="Genomic_DNA"/>
</dbReference>
<keyword evidence="2" id="KW-1185">Reference proteome</keyword>